<proteinExistence type="predicted"/>
<dbReference type="Pfam" id="PF25183">
    <property type="entry name" value="OMP_b-brl_4"/>
    <property type="match status" value="1"/>
</dbReference>
<dbReference type="GO" id="GO:0009279">
    <property type="term" value="C:cell outer membrane"/>
    <property type="evidence" value="ECO:0007669"/>
    <property type="project" value="UniProtKB-SubCell"/>
</dbReference>
<dbReference type="Gene3D" id="2.60.40.1120">
    <property type="entry name" value="Carboxypeptidase-like, regulatory domain"/>
    <property type="match status" value="1"/>
</dbReference>
<evidence type="ECO:0000256" key="2">
    <source>
        <dbReference type="ARBA" id="ARBA00023136"/>
    </source>
</evidence>
<evidence type="ECO:0000313" key="6">
    <source>
        <dbReference type="Proteomes" id="UP000295210"/>
    </source>
</evidence>
<dbReference type="GO" id="GO:0004180">
    <property type="term" value="F:carboxypeptidase activity"/>
    <property type="evidence" value="ECO:0007669"/>
    <property type="project" value="UniProtKB-KW"/>
</dbReference>
<organism evidence="5 6">
    <name type="scientific">Acidipila rosea</name>
    <dbReference type="NCBI Taxonomy" id="768535"/>
    <lineage>
        <taxon>Bacteria</taxon>
        <taxon>Pseudomonadati</taxon>
        <taxon>Acidobacteriota</taxon>
        <taxon>Terriglobia</taxon>
        <taxon>Terriglobales</taxon>
        <taxon>Acidobacteriaceae</taxon>
        <taxon>Acidipila</taxon>
    </lineage>
</organism>
<dbReference type="Proteomes" id="UP000295210">
    <property type="component" value="Unassembled WGS sequence"/>
</dbReference>
<keyword evidence="5" id="KW-0121">Carboxypeptidase</keyword>
<keyword evidence="3" id="KW-0998">Cell outer membrane</keyword>
<evidence type="ECO:0000313" key="5">
    <source>
        <dbReference type="EMBL" id="TCK74020.1"/>
    </source>
</evidence>
<keyword evidence="6" id="KW-1185">Reference proteome</keyword>
<comment type="subcellular location">
    <subcellularLocation>
        <location evidence="1">Cell outer membrane</location>
    </subcellularLocation>
</comment>
<comment type="caution">
    <text evidence="5">The sequence shown here is derived from an EMBL/GenBank/DDBJ whole genome shotgun (WGS) entry which is preliminary data.</text>
</comment>
<dbReference type="AlphaFoldDB" id="A0A4R1L9S7"/>
<dbReference type="EMBL" id="SMGK01000002">
    <property type="protein sequence ID" value="TCK74020.1"/>
    <property type="molecule type" value="Genomic_DNA"/>
</dbReference>
<keyword evidence="2" id="KW-0472">Membrane</keyword>
<gene>
    <name evidence="5" type="ORF">C7378_1640</name>
</gene>
<dbReference type="InterPro" id="IPR008969">
    <property type="entry name" value="CarboxyPept-like_regulatory"/>
</dbReference>
<dbReference type="SUPFAM" id="SSF49464">
    <property type="entry name" value="Carboxypeptidase regulatory domain-like"/>
    <property type="match status" value="1"/>
</dbReference>
<name>A0A4R1L9S7_9BACT</name>
<keyword evidence="5" id="KW-0645">Protease</keyword>
<dbReference type="Gene3D" id="2.40.170.20">
    <property type="entry name" value="TonB-dependent receptor, beta-barrel domain"/>
    <property type="match status" value="1"/>
</dbReference>
<dbReference type="InterPro" id="IPR057601">
    <property type="entry name" value="Oar-like_b-barrel"/>
</dbReference>
<reference evidence="5 6" key="1">
    <citation type="submission" date="2019-03" db="EMBL/GenBank/DDBJ databases">
        <title>Genomic Encyclopedia of Type Strains, Phase IV (KMG-IV): sequencing the most valuable type-strain genomes for metagenomic binning, comparative biology and taxonomic classification.</title>
        <authorList>
            <person name="Goeker M."/>
        </authorList>
    </citation>
    <scope>NUCLEOTIDE SEQUENCE [LARGE SCALE GENOMIC DNA]</scope>
    <source>
        <strain evidence="5 6">DSM 103428</strain>
    </source>
</reference>
<accession>A0A4R1L9S7</accession>
<sequence>MKDASGAVVAGATITATDVGTNLSQTTTTTGSGYYTISPLSPGKYNVTANAKGFQKLTQQNVTIDALQVLGLNLTLAIGASTETMVVTDAPPQLETTNATLGATMENKTYTALPLEMNGGPRDPTSFVYLMPGVTQGGVSGIFNGSGSQGRLDEIYVDGVPITRISIQGDPRNVSSDISVEAVDQFQVETSGVPVEYQGAGMQNYVVKSGSNNFHGAIFEYFRNTALDTWGFFAPAVINPATGKATKPVEHQNEYGLTLGGPIIRNKVFFFGSYDGYRYNRAGNPGYYSIPTLAERQGDFSALLAQQKVPIYDPATTSCSGKACTRQQFDYQGRLIVMDPARITSQSQFLQSFLPAPTNSGLTNNYLGQIPTNTFSWDTTDKIDADLTPKQRISLIVAAGKSGVLGYLSKGSQVPLPYTDGQSYAPKSKDIIFEHNYLITDHLVNQFKYGFFRYYDIVGNPSYNPQYGLNAAGFTGLPAGQVADSFPYVKFGGPDAPTVWDGGKSYEETTNTFDLLDNLQWSRGKHSFTFGFMKQWLQDNNTFYSTGSAPLLLQMSNDETAGYNNGTLLTKTGNSYASLLLGAVNEAQLQQYAVQEVGARIRPLSIYGQDDYRVSENLTLNLGLRWDLFPPFQESRNRFSFLNTTAINPAVGIPGALEFAGSGPASCNCSTPVKTWYKNFGPRIGFAYSATPKTVVRGAFAMIYSHGTGILNASRLGTGQLGFSANVEPKSASNSGIPAFYLNDGFPAYQAPPFISATYGTGYSTTIKTSPASVAYGDTYLGGRAPYVVDWNLGIERQLTQNMAIQVNYAGSQGHFLPTNGSGARGIYNDQLDPKYYALGSLLNENASASSIAKADAIIPGIALPYPTYKGKLVEMLRPFPQYSGVGDTYGNIVNSAYNALQISLKQRTYKGLDFMLNYTYSKEIDDGGTFRSGYLSNRVERGLGTADQPQSIAGTAVYQIPFAPENFIAKAIASGWTVSGIYRYYSGNPLTIVASGCNTPEAGTCMPNYTPGYGHSPRRNGSWGKGLVAGQVSPSYIDAAAFQDPAPYTFGNSARTAALNLWNPSGYNLDMSLRRTFPIFERTKLQFEADAFNVTNKVVFGGIGQNIDSSNFGQVSKQQNLSRDIQLAARIEF</sequence>
<dbReference type="SUPFAM" id="SSF56935">
    <property type="entry name" value="Porins"/>
    <property type="match status" value="1"/>
</dbReference>
<dbReference type="RefSeq" id="WP_165876712.1">
    <property type="nucleotide sequence ID" value="NZ_SMGK01000002.1"/>
</dbReference>
<evidence type="ECO:0000256" key="3">
    <source>
        <dbReference type="ARBA" id="ARBA00023237"/>
    </source>
</evidence>
<keyword evidence="5" id="KW-0378">Hydrolase</keyword>
<evidence type="ECO:0000259" key="4">
    <source>
        <dbReference type="Pfam" id="PF25183"/>
    </source>
</evidence>
<evidence type="ECO:0000256" key="1">
    <source>
        <dbReference type="ARBA" id="ARBA00004442"/>
    </source>
</evidence>
<protein>
    <submittedName>
        <fullName evidence="5">Carboxypeptidase family protein</fullName>
    </submittedName>
</protein>
<feature type="domain" description="TonB-dependent transporter Oar-like beta-barrel" evidence="4">
    <location>
        <begin position="206"/>
        <end position="1127"/>
    </location>
</feature>
<dbReference type="Pfam" id="PF13620">
    <property type="entry name" value="CarboxypepD_reg"/>
    <property type="match status" value="1"/>
</dbReference>
<dbReference type="InterPro" id="IPR036942">
    <property type="entry name" value="Beta-barrel_TonB_sf"/>
</dbReference>